<dbReference type="Proteomes" id="UP000292362">
    <property type="component" value="Unassembled WGS sequence"/>
</dbReference>
<name>A0A4Q9KX19_9MICR</name>
<accession>A0A4Q9KX19</accession>
<proteinExistence type="predicted"/>
<protein>
    <submittedName>
        <fullName evidence="1">Uncharacterized protein</fullName>
    </submittedName>
</protein>
<evidence type="ECO:0000313" key="2">
    <source>
        <dbReference type="Proteomes" id="UP000292362"/>
    </source>
</evidence>
<gene>
    <name evidence="1" type="ORF">CWI37_1322p0010</name>
</gene>
<sequence length="237" mass="28179">MNVFINLDLKYKLWEIECLIGYNIDFYNCSITFKELDLKLFTTKNITKENKIGKIVIRNSKVYSDFLKDIFAINELKIFNMRFLKEKKLVFTNKDKFSSFVPKNLVSTKLYLYKISLIKIFIHKAEIKLLSGFDPGKEFKLIAKSEPGSLKLLFSKNKYRKVGNMDFSLLSIDERDSKVLRLFCNSKEDIIQTLEFWEVCIQRSDLEFILKMKQLTFLTFYFCNIPDKISYTQNFRL</sequence>
<evidence type="ECO:0000313" key="1">
    <source>
        <dbReference type="EMBL" id="TBT99497.1"/>
    </source>
</evidence>
<organism evidence="1 2">
    <name type="scientific">Hamiltosporidium tvaerminnensis</name>
    <dbReference type="NCBI Taxonomy" id="1176355"/>
    <lineage>
        <taxon>Eukaryota</taxon>
        <taxon>Fungi</taxon>
        <taxon>Fungi incertae sedis</taxon>
        <taxon>Microsporidia</taxon>
        <taxon>Dubosqiidae</taxon>
        <taxon>Hamiltosporidium</taxon>
    </lineage>
</organism>
<dbReference type="EMBL" id="PITJ01001322">
    <property type="protein sequence ID" value="TBT99497.1"/>
    <property type="molecule type" value="Genomic_DNA"/>
</dbReference>
<reference evidence="1 2" key="1">
    <citation type="submission" date="2017-12" db="EMBL/GenBank/DDBJ databases">
        <authorList>
            <person name="Pombert J.-F."/>
            <person name="Haag K.L."/>
            <person name="Ebert D."/>
        </authorList>
    </citation>
    <scope>NUCLEOTIDE SEQUENCE [LARGE SCALE GENOMIC DNA]</scope>
    <source>
        <strain evidence="1">FI-OER-3-3</strain>
    </source>
</reference>
<comment type="caution">
    <text evidence="1">The sequence shown here is derived from an EMBL/GenBank/DDBJ whole genome shotgun (WGS) entry which is preliminary data.</text>
</comment>
<dbReference type="VEuPathDB" id="MicrosporidiaDB:CWI37_1322p0010"/>
<dbReference type="AlphaFoldDB" id="A0A4Q9KX19"/>